<evidence type="ECO:0000256" key="3">
    <source>
        <dbReference type="ARBA" id="ARBA00022845"/>
    </source>
</evidence>
<dbReference type="Proteomes" id="UP000694866">
    <property type="component" value="Unplaced"/>
</dbReference>
<reference evidence="9" key="1">
    <citation type="submission" date="2025-08" db="UniProtKB">
        <authorList>
            <consortium name="RefSeq"/>
        </authorList>
    </citation>
    <scope>IDENTIFICATION</scope>
    <source>
        <strain evidence="9">USDA-PBARC FA_bdor</strain>
        <tissue evidence="9">Whole organism</tissue>
    </source>
</reference>
<evidence type="ECO:0000256" key="1">
    <source>
        <dbReference type="ARBA" id="ARBA00009860"/>
    </source>
</evidence>
<sequence>MLMSRVFTLEEIEKKEQAAANLEEYPPELLIKHPLQNTWTFWYYAPDRQKTWEESQRQISSFDTVEDFWALYNHIIFASELKQGCDYSMFKKGIRPMWEDDANKQGGRWLMHLEKKQRSCDLDRLWLEILLCMIGEAFDDYSDDVCGAVVNIRTKGDKLAAWTADATKSQSVMEIGRKLKDRLGINQRQTIGYQVHKDTMEKAGSITKNTYQV</sequence>
<dbReference type="CTD" id="38743"/>
<organism evidence="8 9">
    <name type="scientific">Fopius arisanus</name>
    <dbReference type="NCBI Taxonomy" id="64838"/>
    <lineage>
        <taxon>Eukaryota</taxon>
        <taxon>Metazoa</taxon>
        <taxon>Ecdysozoa</taxon>
        <taxon>Arthropoda</taxon>
        <taxon>Hexapoda</taxon>
        <taxon>Insecta</taxon>
        <taxon>Pterygota</taxon>
        <taxon>Neoptera</taxon>
        <taxon>Endopterygota</taxon>
        <taxon>Hymenoptera</taxon>
        <taxon>Apocrita</taxon>
        <taxon>Ichneumonoidea</taxon>
        <taxon>Braconidae</taxon>
        <taxon>Opiinae</taxon>
        <taxon>Fopius</taxon>
    </lineage>
</organism>
<evidence type="ECO:0000256" key="2">
    <source>
        <dbReference type="ARBA" id="ARBA00022540"/>
    </source>
</evidence>
<dbReference type="RefSeq" id="XP_011303715.1">
    <property type="nucleotide sequence ID" value="XM_011305413.1"/>
</dbReference>
<dbReference type="PANTHER" id="PTHR11960:SF8">
    <property type="entry name" value="EUKARYOTIC TRANSLATION INITIATION FACTOR 4E1-RELATED"/>
    <property type="match status" value="1"/>
</dbReference>
<dbReference type="GeneID" id="105266913"/>
<evidence type="ECO:0000313" key="8">
    <source>
        <dbReference type="Proteomes" id="UP000694866"/>
    </source>
</evidence>
<dbReference type="InterPro" id="IPR023398">
    <property type="entry name" value="TIF_eIF4e-like"/>
</dbReference>
<proteinExistence type="inferred from homology"/>
<gene>
    <name evidence="9" type="primary">LOC105266913</name>
</gene>
<evidence type="ECO:0000256" key="5">
    <source>
        <dbReference type="ARBA" id="ARBA00022917"/>
    </source>
</evidence>
<comment type="similarity">
    <text evidence="1 7">Belongs to the eukaryotic initiation factor 4E family.</text>
</comment>
<evidence type="ECO:0000256" key="6">
    <source>
        <dbReference type="ARBA" id="ARBA00032656"/>
    </source>
</evidence>
<dbReference type="PROSITE" id="PS00813">
    <property type="entry name" value="IF4E"/>
    <property type="match status" value="1"/>
</dbReference>
<name>A0A9R1T6F0_9HYME</name>
<dbReference type="InterPro" id="IPR019770">
    <property type="entry name" value="TIF_eIF_4E_CS"/>
</dbReference>
<keyword evidence="3" id="KW-0810">Translation regulation</keyword>
<evidence type="ECO:0000256" key="7">
    <source>
        <dbReference type="RuleBase" id="RU004374"/>
    </source>
</evidence>
<dbReference type="GO" id="GO:0003743">
    <property type="term" value="F:translation initiation factor activity"/>
    <property type="evidence" value="ECO:0007669"/>
    <property type="project" value="UniProtKB-KW"/>
</dbReference>
<evidence type="ECO:0000256" key="4">
    <source>
        <dbReference type="ARBA" id="ARBA00022884"/>
    </source>
</evidence>
<dbReference type="InterPro" id="IPR001040">
    <property type="entry name" value="TIF_eIF_4E"/>
</dbReference>
<evidence type="ECO:0000313" key="9">
    <source>
        <dbReference type="RefSeq" id="XP_011303715.1"/>
    </source>
</evidence>
<dbReference type="AlphaFoldDB" id="A0A9R1T6F0"/>
<keyword evidence="5 7" id="KW-0648">Protein biosynthesis</keyword>
<dbReference type="OrthoDB" id="590761at2759"/>
<accession>A0A9R1T6F0</accession>
<dbReference type="SUPFAM" id="SSF55418">
    <property type="entry name" value="eIF4e-like"/>
    <property type="match status" value="1"/>
</dbReference>
<dbReference type="PANTHER" id="PTHR11960">
    <property type="entry name" value="EUKARYOTIC TRANSLATION INITIATION FACTOR 4E RELATED"/>
    <property type="match status" value="1"/>
</dbReference>
<dbReference type="Pfam" id="PF01652">
    <property type="entry name" value="IF4E"/>
    <property type="match status" value="1"/>
</dbReference>
<dbReference type="Gene3D" id="3.30.760.10">
    <property type="entry name" value="RNA Cap, Translation Initiation Factor Eif4e"/>
    <property type="match status" value="1"/>
</dbReference>
<keyword evidence="2 7" id="KW-0396">Initiation factor</keyword>
<keyword evidence="4 7" id="KW-0694">RNA-binding</keyword>
<keyword evidence="8" id="KW-1185">Reference proteome</keyword>
<dbReference type="GO" id="GO:0016281">
    <property type="term" value="C:eukaryotic translation initiation factor 4F complex"/>
    <property type="evidence" value="ECO:0007669"/>
    <property type="project" value="TreeGrafter"/>
</dbReference>
<dbReference type="GO" id="GO:0006417">
    <property type="term" value="P:regulation of translation"/>
    <property type="evidence" value="ECO:0007669"/>
    <property type="project" value="UniProtKB-KW"/>
</dbReference>
<protein>
    <recommendedName>
        <fullName evidence="6">eIF-4F 25 kDa subunit</fullName>
    </recommendedName>
</protein>
<dbReference type="GO" id="GO:0000340">
    <property type="term" value="F:RNA 7-methylguanosine cap binding"/>
    <property type="evidence" value="ECO:0007669"/>
    <property type="project" value="TreeGrafter"/>
</dbReference>